<dbReference type="SUPFAM" id="SSF81324">
    <property type="entry name" value="Voltage-gated potassium channels"/>
    <property type="match status" value="1"/>
</dbReference>
<sequence>MGHCYSKSLRVQNDPGIPEVPTNNNEEGRQMPEKVKKESSGRIQSLRAKVLSRVFSEDFERVQTKILDPRGKIIRQWSKIFLVACLVSLFVDPLFFYVPAVSDLLCIETELSLQVILTVIRSVADVFYIIQIFIRFRTAYVASPSRIFGRGELVIDSRKIAWRYLRRGFCIDFIAALPLAQILVWVIIPNLKVSATNDTKYMLRFIIIFQYLTRLFLVFPLTTQVGKAIGFVIETAWIGAAYNLVLYLLAVHVMGACWYLLSMERLEACWKSVCDQESPPCQYNYFNCNWLGDSGRISWFLSSNVTNICNANNGLYPFGIYFPALSASLPSTPFFDKYFSCYFWALKNFCTLGQNLYTSINVGEIIFSIYFGCIGLFLFASLFGNMQRYILATTIRLEEWRVKRTDAEKWMHRRQLPNELRLSVRKYDQYNWVATGGVDEEALLNSLPLEVRRDIKHHLCIDLVRRVPLFERMDEIMLDAICERLKPALCTEGTFLVRRGDTVNVMLFVIRGYLNSYTTDVDSTSYLIGPGNFCGEELLTWALETNPSIILPSSTRMVKAIVDVEGFALRAEDLKFVVSQFRKKHSKQLRHNFRFHSQQWRTWAALFIQVAWRRYKKRKEAAEARGKENVKADEHEPALPGSGSALYEAIIEASSRSGLNLSFRAESGGASALQKPAEPDFFLDDHER</sequence>
<dbReference type="SUPFAM" id="SSF51206">
    <property type="entry name" value="cAMP-binding domain-like"/>
    <property type="match status" value="1"/>
</dbReference>
<evidence type="ECO:0000259" key="8">
    <source>
        <dbReference type="PROSITE" id="PS50042"/>
    </source>
</evidence>
<dbReference type="GO" id="GO:0030553">
    <property type="term" value="F:cGMP binding"/>
    <property type="evidence" value="ECO:0007669"/>
    <property type="project" value="UniProtKB-KW"/>
</dbReference>
<protein>
    <recommendedName>
        <fullName evidence="8">Cyclic nucleotide-binding domain-containing protein</fullName>
    </recommendedName>
</protein>
<dbReference type="Gene3D" id="1.10.287.70">
    <property type="match status" value="1"/>
</dbReference>
<reference evidence="9 10" key="1">
    <citation type="journal article" date="2021" name="Commun. Biol.">
        <title>The genome of Shorea leprosula (Dipterocarpaceae) highlights the ecological relevance of drought in aseasonal tropical rainforests.</title>
        <authorList>
            <person name="Ng K.K.S."/>
            <person name="Kobayashi M.J."/>
            <person name="Fawcett J.A."/>
            <person name="Hatakeyama M."/>
            <person name="Paape T."/>
            <person name="Ng C.H."/>
            <person name="Ang C.C."/>
            <person name="Tnah L.H."/>
            <person name="Lee C.T."/>
            <person name="Nishiyama T."/>
            <person name="Sese J."/>
            <person name="O'Brien M.J."/>
            <person name="Copetti D."/>
            <person name="Mohd Noor M.I."/>
            <person name="Ong R.C."/>
            <person name="Putra M."/>
            <person name="Sireger I.Z."/>
            <person name="Indrioko S."/>
            <person name="Kosugi Y."/>
            <person name="Izuno A."/>
            <person name="Isagi Y."/>
            <person name="Lee S.L."/>
            <person name="Shimizu K.K."/>
        </authorList>
    </citation>
    <scope>NUCLEOTIDE SEQUENCE [LARGE SCALE GENOMIC DNA]</scope>
    <source>
        <strain evidence="9">214</strain>
    </source>
</reference>
<evidence type="ECO:0000256" key="7">
    <source>
        <dbReference type="SAM" id="Phobius"/>
    </source>
</evidence>
<dbReference type="GO" id="GO:0016020">
    <property type="term" value="C:membrane"/>
    <property type="evidence" value="ECO:0007669"/>
    <property type="project" value="UniProtKB-SubCell"/>
</dbReference>
<evidence type="ECO:0000313" key="9">
    <source>
        <dbReference type="EMBL" id="GKV01238.1"/>
    </source>
</evidence>
<dbReference type="GO" id="GO:0005516">
    <property type="term" value="F:calmodulin binding"/>
    <property type="evidence" value="ECO:0007669"/>
    <property type="project" value="UniProtKB-KW"/>
</dbReference>
<proteinExistence type="predicted"/>
<keyword evidence="4" id="KW-1071">Ligand-gated ion channel</keyword>
<dbReference type="InterPro" id="IPR003938">
    <property type="entry name" value="K_chnl_volt-dep_EAG/ELK/ERG"/>
</dbReference>
<dbReference type="CDD" id="cd23767">
    <property type="entry name" value="IQCD"/>
    <property type="match status" value="1"/>
</dbReference>
<feature type="transmembrane region" description="Helical" evidence="7">
    <location>
        <begin position="365"/>
        <end position="386"/>
    </location>
</feature>
<comment type="caution">
    <text evidence="9">The sequence shown here is derived from an EMBL/GenBank/DDBJ whole genome shotgun (WGS) entry which is preliminary data.</text>
</comment>
<keyword evidence="7" id="KW-1133">Transmembrane helix</keyword>
<evidence type="ECO:0000313" key="10">
    <source>
        <dbReference type="Proteomes" id="UP001054252"/>
    </source>
</evidence>
<dbReference type="PRINTS" id="PR01463">
    <property type="entry name" value="EAGCHANLFMLY"/>
</dbReference>
<dbReference type="SMART" id="SM00100">
    <property type="entry name" value="cNMP"/>
    <property type="match status" value="1"/>
</dbReference>
<keyword evidence="4" id="KW-0813">Transport</keyword>
<keyword evidence="7" id="KW-0472">Membrane</keyword>
<keyword evidence="3" id="KW-0142">cGMP-binding</keyword>
<dbReference type="GO" id="GO:0005249">
    <property type="term" value="F:voltage-gated potassium channel activity"/>
    <property type="evidence" value="ECO:0007669"/>
    <property type="project" value="InterPro"/>
</dbReference>
<dbReference type="EMBL" id="BPVZ01000016">
    <property type="protein sequence ID" value="GKV01238.1"/>
    <property type="molecule type" value="Genomic_DNA"/>
</dbReference>
<keyword evidence="5" id="KW-0407">Ion channel</keyword>
<dbReference type="InterPro" id="IPR000595">
    <property type="entry name" value="cNMP-bd_dom"/>
</dbReference>
<evidence type="ECO:0000256" key="3">
    <source>
        <dbReference type="ARBA" id="ARBA00022992"/>
    </source>
</evidence>
<feature type="domain" description="Cyclic nucleotide-binding" evidence="8">
    <location>
        <begin position="469"/>
        <end position="547"/>
    </location>
</feature>
<gene>
    <name evidence="9" type="ORF">SLEP1_g13804</name>
</gene>
<dbReference type="PANTHER" id="PTHR45651:SF12">
    <property type="entry name" value="CYCLIC NUCLEOTIDE-GATED ION CHANNEL 15-RELATED"/>
    <property type="match status" value="1"/>
</dbReference>
<keyword evidence="2" id="KW-0112">Calmodulin-binding</keyword>
<dbReference type="InterPro" id="IPR014710">
    <property type="entry name" value="RmlC-like_jellyroll"/>
</dbReference>
<keyword evidence="10" id="KW-1185">Reference proteome</keyword>
<organism evidence="9 10">
    <name type="scientific">Rubroshorea leprosula</name>
    <dbReference type="NCBI Taxonomy" id="152421"/>
    <lineage>
        <taxon>Eukaryota</taxon>
        <taxon>Viridiplantae</taxon>
        <taxon>Streptophyta</taxon>
        <taxon>Embryophyta</taxon>
        <taxon>Tracheophyta</taxon>
        <taxon>Spermatophyta</taxon>
        <taxon>Magnoliopsida</taxon>
        <taxon>eudicotyledons</taxon>
        <taxon>Gunneridae</taxon>
        <taxon>Pentapetalae</taxon>
        <taxon>rosids</taxon>
        <taxon>malvids</taxon>
        <taxon>Malvales</taxon>
        <taxon>Dipterocarpaceae</taxon>
        <taxon>Rubroshorea</taxon>
    </lineage>
</organism>
<dbReference type="CDD" id="cd00038">
    <property type="entry name" value="CAP_ED"/>
    <property type="match status" value="1"/>
</dbReference>
<feature type="transmembrane region" description="Helical" evidence="7">
    <location>
        <begin position="201"/>
        <end position="219"/>
    </location>
</feature>
<dbReference type="GO" id="GO:0030552">
    <property type="term" value="F:cAMP binding"/>
    <property type="evidence" value="ECO:0007669"/>
    <property type="project" value="UniProtKB-KW"/>
</dbReference>
<dbReference type="Gene3D" id="1.10.287.630">
    <property type="entry name" value="Helix hairpin bin"/>
    <property type="match status" value="1"/>
</dbReference>
<name>A0AAV5ITL2_9ROSI</name>
<feature type="compositionally biased region" description="Basic and acidic residues" evidence="6">
    <location>
        <begin position="26"/>
        <end position="35"/>
    </location>
</feature>
<evidence type="ECO:0000256" key="4">
    <source>
        <dbReference type="ARBA" id="ARBA00023286"/>
    </source>
</evidence>
<dbReference type="Proteomes" id="UP001054252">
    <property type="component" value="Unassembled WGS sequence"/>
</dbReference>
<accession>A0AAV5ITL2</accession>
<dbReference type="AlphaFoldDB" id="A0AAV5ITL2"/>
<dbReference type="PROSITE" id="PS50042">
    <property type="entry name" value="CNMP_BINDING_3"/>
    <property type="match status" value="1"/>
</dbReference>
<keyword evidence="4" id="KW-0406">Ion transport</keyword>
<evidence type="ECO:0000256" key="1">
    <source>
        <dbReference type="ARBA" id="ARBA00022535"/>
    </source>
</evidence>
<evidence type="ECO:0000256" key="6">
    <source>
        <dbReference type="SAM" id="MobiDB-lite"/>
    </source>
</evidence>
<keyword evidence="3" id="KW-0547">Nucleotide-binding</keyword>
<keyword evidence="7" id="KW-0812">Transmembrane</keyword>
<dbReference type="InterPro" id="IPR018490">
    <property type="entry name" value="cNMP-bd_dom_sf"/>
</dbReference>
<dbReference type="PANTHER" id="PTHR45651">
    <property type="entry name" value="CYCLIC NUCLEOTIDE-GATED ION CHANNEL 15-RELATED-RELATED"/>
    <property type="match status" value="1"/>
</dbReference>
<evidence type="ECO:0000256" key="2">
    <source>
        <dbReference type="ARBA" id="ARBA00022860"/>
    </source>
</evidence>
<feature type="region of interest" description="Disordered" evidence="6">
    <location>
        <begin position="668"/>
        <end position="688"/>
    </location>
</feature>
<feature type="region of interest" description="Disordered" evidence="6">
    <location>
        <begin position="1"/>
        <end position="35"/>
    </location>
</feature>
<feature type="transmembrane region" description="Helical" evidence="7">
    <location>
        <begin position="80"/>
        <end position="99"/>
    </location>
</feature>
<feature type="transmembrane region" description="Helical" evidence="7">
    <location>
        <begin position="168"/>
        <end position="189"/>
    </location>
</feature>
<evidence type="ECO:0000256" key="5">
    <source>
        <dbReference type="ARBA" id="ARBA00023303"/>
    </source>
</evidence>
<keyword evidence="1" id="KW-0140">cGMP</keyword>
<dbReference type="Gene3D" id="2.60.120.10">
    <property type="entry name" value="Jelly Rolls"/>
    <property type="match status" value="1"/>
</dbReference>
<feature type="transmembrane region" description="Helical" evidence="7">
    <location>
        <begin position="111"/>
        <end position="130"/>
    </location>
</feature>